<evidence type="ECO:0000256" key="9">
    <source>
        <dbReference type="ARBA" id="ARBA00022723"/>
    </source>
</evidence>
<dbReference type="GO" id="GO:0070860">
    <property type="term" value="C:RNA polymerase I core factor complex"/>
    <property type="evidence" value="ECO:0007669"/>
    <property type="project" value="InterPro"/>
</dbReference>
<keyword evidence="7" id="KW-0963">Cytoplasm</keyword>
<feature type="domain" description="Ubiquitin-like" evidence="20">
    <location>
        <begin position="533"/>
        <end position="608"/>
    </location>
</feature>
<dbReference type="GO" id="GO:0003735">
    <property type="term" value="F:structural constituent of ribosome"/>
    <property type="evidence" value="ECO:0007669"/>
    <property type="project" value="InterPro"/>
</dbReference>
<dbReference type="GeneID" id="28855254"/>
<dbReference type="Pfam" id="PF20644">
    <property type="entry name" value="Rrn7_cyclin_N"/>
    <property type="match status" value="1"/>
</dbReference>
<dbReference type="InterPro" id="IPR048538">
    <property type="entry name" value="Rrn7_cyclin_C"/>
</dbReference>
<evidence type="ECO:0000256" key="19">
    <source>
        <dbReference type="ARBA" id="ARBA00045962"/>
    </source>
</evidence>
<keyword evidence="13" id="KW-0805">Transcription regulation</keyword>
<dbReference type="GO" id="GO:0001164">
    <property type="term" value="F:RNA polymerase I core promoter sequence-specific DNA binding"/>
    <property type="evidence" value="ECO:0007669"/>
    <property type="project" value="InterPro"/>
</dbReference>
<evidence type="ECO:0000256" key="2">
    <source>
        <dbReference type="ARBA" id="ARBA00004496"/>
    </source>
</evidence>
<keyword evidence="22" id="KW-1185">Reference proteome</keyword>
<dbReference type="Proteomes" id="UP000078397">
    <property type="component" value="Unassembled WGS sequence"/>
</dbReference>
<evidence type="ECO:0000256" key="13">
    <source>
        <dbReference type="ARBA" id="ARBA00023015"/>
    </source>
</evidence>
<dbReference type="InterPro" id="IPR019956">
    <property type="entry name" value="Ubiquitin_dom"/>
</dbReference>
<dbReference type="PROSITE" id="PS00299">
    <property type="entry name" value="UBIQUITIN_1"/>
    <property type="match status" value="1"/>
</dbReference>
<evidence type="ECO:0000256" key="4">
    <source>
        <dbReference type="ARBA" id="ARBA00006899"/>
    </source>
</evidence>
<dbReference type="FunFam" id="3.10.20.90:FF:000014">
    <property type="entry name" value="Ubiquitin-60S ribosomal L40 fusion"/>
    <property type="match status" value="1"/>
</dbReference>
<comment type="subcellular location">
    <subcellularLocation>
        <location evidence="2">Cytoplasm</location>
    </subcellularLocation>
    <subcellularLocation>
        <location evidence="3">Nucleus</location>
        <location evidence="3">Nucleolus</location>
    </subcellularLocation>
</comment>
<evidence type="ECO:0000256" key="8">
    <source>
        <dbReference type="ARBA" id="ARBA00022499"/>
    </source>
</evidence>
<dbReference type="KEGG" id="pchm:VFPPC_13485"/>
<dbReference type="InterPro" id="IPR029071">
    <property type="entry name" value="Ubiquitin-like_domsf"/>
</dbReference>
<evidence type="ECO:0000256" key="14">
    <source>
        <dbReference type="ARBA" id="ARBA00023125"/>
    </source>
</evidence>
<keyword evidence="9" id="KW-0479">Metal-binding</keyword>
<dbReference type="Pfam" id="PF01020">
    <property type="entry name" value="Ribosomal_L40e"/>
    <property type="match status" value="1"/>
</dbReference>
<comment type="function">
    <text evidence="19">Component of the ribosome, a large ribonucleoprotein complex responsible for the synthesis of proteins in the cell. The small ribosomal subunit (SSU) binds messenger RNAs (mRNAs) and translates the encoded message by selecting cognate aminoacyl-transfer RNA (tRNA) molecules. The large subunit (LSU) contains the ribosomal catalytic site termed the peptidyl transferase center (PTC), which catalyzes the formation of peptide bonds, thereby polymerizing the amino acids delivered by tRNAs into a polypeptide chain. The nascent polypeptides leave the ribosome through a tunnel in the LSU and interact with protein factors that function in enzymatic processing, targeting, and the membrane insertion of nascent chains at the exit of the ribosomal tunnel. eL40 is essential for translation of a subset of cellular transcripts, including stress response transcripts, such as DDR2.</text>
</comment>
<evidence type="ECO:0000256" key="3">
    <source>
        <dbReference type="ARBA" id="ARBA00004604"/>
    </source>
</evidence>
<dbReference type="InterPro" id="IPR001975">
    <property type="entry name" value="Ribosomal_eL40_dom"/>
</dbReference>
<dbReference type="Pfam" id="PF11781">
    <property type="entry name" value="Zn_ribbon_RRN7"/>
    <property type="match status" value="1"/>
</dbReference>
<evidence type="ECO:0000256" key="18">
    <source>
        <dbReference type="ARBA" id="ARBA00035124"/>
    </source>
</evidence>
<dbReference type="InterPro" id="IPR011332">
    <property type="entry name" value="Ribosomal_zn-bd"/>
</dbReference>
<evidence type="ECO:0000256" key="7">
    <source>
        <dbReference type="ARBA" id="ARBA00022490"/>
    </source>
</evidence>
<gene>
    <name evidence="21" type="ORF">VFPPC_13485</name>
</gene>
<comment type="similarity">
    <text evidence="6">In the C-terminal section; belongs to the eukaryotic ribosomal protein eL40 family.</text>
</comment>
<evidence type="ECO:0000259" key="20">
    <source>
        <dbReference type="PROSITE" id="PS50053"/>
    </source>
</evidence>
<evidence type="ECO:0000256" key="15">
    <source>
        <dbReference type="ARBA" id="ARBA00023163"/>
    </source>
</evidence>
<dbReference type="GO" id="GO:0005840">
    <property type="term" value="C:ribosome"/>
    <property type="evidence" value="ECO:0007669"/>
    <property type="project" value="UniProtKB-KW"/>
</dbReference>
<evidence type="ECO:0000313" key="22">
    <source>
        <dbReference type="Proteomes" id="UP000078397"/>
    </source>
</evidence>
<dbReference type="InterPro" id="IPR000626">
    <property type="entry name" value="Ubiquitin-like_dom"/>
</dbReference>
<dbReference type="GO" id="GO:0005737">
    <property type="term" value="C:cytoplasm"/>
    <property type="evidence" value="ECO:0007669"/>
    <property type="project" value="UniProtKB-SubCell"/>
</dbReference>
<dbReference type="SMART" id="SM01377">
    <property type="entry name" value="Ribosomal_L40e"/>
    <property type="match status" value="1"/>
</dbReference>
<evidence type="ECO:0000256" key="6">
    <source>
        <dbReference type="ARBA" id="ARBA00010570"/>
    </source>
</evidence>
<dbReference type="GO" id="GO:0042790">
    <property type="term" value="P:nucleolar large rRNA transcription by RNA polymerase I"/>
    <property type="evidence" value="ECO:0007669"/>
    <property type="project" value="TreeGrafter"/>
</dbReference>
<accession>A0A179G0I0</accession>
<dbReference type="RefSeq" id="XP_018147744.1">
    <property type="nucleotide sequence ID" value="XM_018291260.1"/>
</dbReference>
<dbReference type="PRINTS" id="PR00348">
    <property type="entry name" value="UBIQUITIN"/>
</dbReference>
<keyword evidence="16" id="KW-0539">Nucleus</keyword>
<dbReference type="GO" id="GO:1990904">
    <property type="term" value="C:ribonucleoprotein complex"/>
    <property type="evidence" value="ECO:0007669"/>
    <property type="project" value="UniProtKB-KW"/>
</dbReference>
<dbReference type="Pfam" id="PF20645">
    <property type="entry name" value="Rrn7_cyclin_C"/>
    <property type="match status" value="1"/>
</dbReference>
<reference evidence="21 22" key="1">
    <citation type="journal article" date="2016" name="PLoS Pathog.">
        <title>Biosynthesis of antibiotic leucinostatins in bio-control fungus Purpureocillium lilacinum and their inhibition on phytophthora revealed by genome mining.</title>
        <authorList>
            <person name="Wang G."/>
            <person name="Liu Z."/>
            <person name="Lin R."/>
            <person name="Li E."/>
            <person name="Mao Z."/>
            <person name="Ling J."/>
            <person name="Yang Y."/>
            <person name="Yin W.B."/>
            <person name="Xie B."/>
        </authorList>
    </citation>
    <scope>NUCLEOTIDE SEQUENCE [LARGE SCALE GENOMIC DNA]</scope>
    <source>
        <strain evidence="21">170</strain>
    </source>
</reference>
<dbReference type="Gene3D" id="3.10.20.90">
    <property type="entry name" value="Phosphatidylinositol 3-kinase Catalytic Subunit, Chain A, domain 1"/>
    <property type="match status" value="1"/>
</dbReference>
<dbReference type="InterPro" id="IPR033599">
    <property type="entry name" value="TAF1B/Rrn7"/>
</dbReference>
<dbReference type="SUPFAM" id="SSF54236">
    <property type="entry name" value="Ubiquitin-like"/>
    <property type="match status" value="1"/>
</dbReference>
<dbReference type="InterPro" id="IPR021752">
    <property type="entry name" value="TF_Rrn7_Zf"/>
</dbReference>
<dbReference type="InterPro" id="IPR048540">
    <property type="entry name" value="Rrn7_cyclin_N"/>
</dbReference>
<comment type="similarity">
    <text evidence="4">Belongs to the RRN7/TAF1B family.</text>
</comment>
<dbReference type="PROSITE" id="PS50053">
    <property type="entry name" value="UBIQUITIN_2"/>
    <property type="match status" value="1"/>
</dbReference>
<evidence type="ECO:0000256" key="11">
    <source>
        <dbReference type="ARBA" id="ARBA00022833"/>
    </source>
</evidence>
<dbReference type="OrthoDB" id="428577at2759"/>
<dbReference type="AlphaFoldDB" id="A0A179G0I0"/>
<proteinExistence type="inferred from homology"/>
<evidence type="ECO:0000256" key="5">
    <source>
        <dbReference type="ARBA" id="ARBA00008373"/>
    </source>
</evidence>
<dbReference type="GO" id="GO:0016567">
    <property type="term" value="P:protein ubiquitination"/>
    <property type="evidence" value="ECO:0007669"/>
    <property type="project" value="UniProtKB-ARBA"/>
</dbReference>
<sequence length="660" mass="75150">MEDRRELRRMPQGERCPECGSQRWYLEDGLRFCSRGHQIEGFIQFHVGDEEDAGKMGPVVRREKERRETEKRQLAGQEGHSLFLEAIQLLLRKQVSFLVRIKGHAEELETVVRDLWDLRIRGYSSNTMESNASDTQLEMFSSQPTSTDEEKNLSWNLRTRAQSWDPERGSDWPMPRLPETIATCYLGCLLLRIPTRLGDLYTWVSNGNMPYLRAFQELPHEMQDRMPSAYANVMRLASRSGLSGEELHRTVMDNVLSYKSNYDMTFPELNYIPMLIEYTKELCLPPETIVVARRLASSLGLVFCFPTTKSRIYALDNPEVQIVSVLAVAAKMCFPFEISRLSLLDLTGCLLPSFSWETWKSIFPREGSNLDQGAQEQNGFDNLTPNQITSMTDEDFDAYMTHLSASIDHSNNEDAVAQFFPPEAQHAPPSPKMDASEGDVEERTRHVLAQSVKQRDGGKDGAISGKQGEMMYEAFRTVEDLSPISYAFYKAAGDVSGLSIDTMTRATYMLEHRITRSALRNFTIVSVTKSVKMQIFVKTLTGKTITLEVESSDTIDNVKSKIQDKEGIPPDQQRLIFAGKQLEDGRTLSDYNIQKESTLHLVLRLRGGIIEPSLKALASKFNCDKMICRKCYARLPPRATNCRKRKCGHTNQLRPKKKLK</sequence>
<evidence type="ECO:0000256" key="1">
    <source>
        <dbReference type="ARBA" id="ARBA00002241"/>
    </source>
</evidence>
<dbReference type="PANTHER" id="PTHR31576:SF2">
    <property type="entry name" value="TATA BOX-BINDING PROTEIN-ASSOCIATED FACTOR RNA POLYMERASE I SUBUNIT B"/>
    <property type="match status" value="1"/>
</dbReference>
<keyword evidence="10" id="KW-0863">Zinc-finger</keyword>
<comment type="similarity">
    <text evidence="5">In the N-terminal section; belongs to the ubiquitin family.</text>
</comment>
<protein>
    <submittedName>
        <fullName evidence="21">Ribosomal protein</fullName>
    </submittedName>
</protein>
<keyword evidence="14" id="KW-0238">DNA-binding</keyword>
<keyword evidence="17" id="KW-0687">Ribonucleoprotein</keyword>
<dbReference type="CDD" id="cd01803">
    <property type="entry name" value="Ubl_ubiquitin"/>
    <property type="match status" value="1"/>
</dbReference>
<evidence type="ECO:0000256" key="16">
    <source>
        <dbReference type="ARBA" id="ARBA00023242"/>
    </source>
</evidence>
<dbReference type="GO" id="GO:0008270">
    <property type="term" value="F:zinc ion binding"/>
    <property type="evidence" value="ECO:0007669"/>
    <property type="project" value="UniProtKB-KW"/>
</dbReference>
<dbReference type="InterPro" id="IPR038587">
    <property type="entry name" value="Ribosomal_eL40_sf"/>
</dbReference>
<comment type="function">
    <text evidence="1">Component of the 60S subunit of the ribosome.</text>
</comment>
<evidence type="ECO:0000256" key="12">
    <source>
        <dbReference type="ARBA" id="ARBA00022980"/>
    </source>
</evidence>
<dbReference type="Gene3D" id="4.10.1060.50">
    <property type="match status" value="1"/>
</dbReference>
<comment type="caution">
    <text evidence="21">The sequence shown here is derived from an EMBL/GenBank/DDBJ whole genome shotgun (WGS) entry which is preliminary data.</text>
</comment>
<keyword evidence="8" id="KW-1017">Isopeptide bond</keyword>
<dbReference type="GO" id="GO:0000055">
    <property type="term" value="P:ribosomal large subunit export from nucleus"/>
    <property type="evidence" value="ECO:0007669"/>
    <property type="project" value="UniProtKB-ARBA"/>
</dbReference>
<comment type="subunit">
    <text evidence="18">Part of the 60S ribosomal subunit.</text>
</comment>
<dbReference type="STRING" id="1380566.A0A179G0I0"/>
<dbReference type="FunFam" id="4.10.1060.50:FF:000001">
    <property type="entry name" value="ubiquitin-60S ribosomal protein L40"/>
    <property type="match status" value="1"/>
</dbReference>
<dbReference type="InterPro" id="IPR019954">
    <property type="entry name" value="Ubiquitin_CS"/>
</dbReference>
<evidence type="ECO:0000256" key="10">
    <source>
        <dbReference type="ARBA" id="ARBA00022771"/>
    </source>
</evidence>
<evidence type="ECO:0000313" key="21">
    <source>
        <dbReference type="EMBL" id="OAQ71207.1"/>
    </source>
</evidence>
<name>A0A179G0I0_METCM</name>
<dbReference type="SUPFAM" id="SSF57829">
    <property type="entry name" value="Zn-binding ribosomal proteins"/>
    <property type="match status" value="1"/>
</dbReference>
<evidence type="ECO:0000256" key="17">
    <source>
        <dbReference type="ARBA" id="ARBA00023274"/>
    </source>
</evidence>
<keyword evidence="12 21" id="KW-0689">Ribosomal protein</keyword>
<dbReference type="EMBL" id="LSBJ02000002">
    <property type="protein sequence ID" value="OAQ71207.1"/>
    <property type="molecule type" value="Genomic_DNA"/>
</dbReference>
<keyword evidence="15" id="KW-0804">Transcription</keyword>
<dbReference type="PANTHER" id="PTHR31576">
    <property type="entry name" value="TATA BOX-BINDING PROTEIN-ASSOCIATED FACTOR RNA POLYMERASE I SUBUNIT B"/>
    <property type="match status" value="1"/>
</dbReference>
<organism evidence="21 22">
    <name type="scientific">Pochonia chlamydosporia 170</name>
    <dbReference type="NCBI Taxonomy" id="1380566"/>
    <lineage>
        <taxon>Eukaryota</taxon>
        <taxon>Fungi</taxon>
        <taxon>Dikarya</taxon>
        <taxon>Ascomycota</taxon>
        <taxon>Pezizomycotina</taxon>
        <taxon>Sordariomycetes</taxon>
        <taxon>Hypocreomycetidae</taxon>
        <taxon>Hypocreales</taxon>
        <taxon>Clavicipitaceae</taxon>
        <taxon>Pochonia</taxon>
    </lineage>
</organism>
<keyword evidence="11" id="KW-0862">Zinc</keyword>
<dbReference type="GO" id="GO:0006412">
    <property type="term" value="P:translation"/>
    <property type="evidence" value="ECO:0007669"/>
    <property type="project" value="InterPro"/>
</dbReference>
<dbReference type="SMART" id="SM00213">
    <property type="entry name" value="UBQ"/>
    <property type="match status" value="1"/>
</dbReference>
<dbReference type="Pfam" id="PF00240">
    <property type="entry name" value="ubiquitin"/>
    <property type="match status" value="1"/>
</dbReference>